<organism evidence="1 2">
    <name type="scientific">Conchiformibius kuhniae</name>
    <dbReference type="NCBI Taxonomy" id="211502"/>
    <lineage>
        <taxon>Bacteria</taxon>
        <taxon>Pseudomonadati</taxon>
        <taxon>Pseudomonadota</taxon>
        <taxon>Betaproteobacteria</taxon>
        <taxon>Neisseriales</taxon>
        <taxon>Neisseriaceae</taxon>
        <taxon>Conchiformibius</taxon>
    </lineage>
</organism>
<dbReference type="AlphaFoldDB" id="A0A8T9MSH5"/>
<reference evidence="1" key="1">
    <citation type="journal article" date="2022" name="Res Sq">
        <title>Evolution of multicellular longitudinally dividing oral cavity symbionts (Neisseriaceae).</title>
        <authorList>
            <person name="Nyongesa S."/>
            <person name="Weber P."/>
            <person name="Bernet E."/>
            <person name="Pullido F."/>
            <person name="Nieckarz M."/>
            <person name="Delaby M."/>
            <person name="Nieves C."/>
            <person name="Viehboeck T."/>
            <person name="Krause N."/>
            <person name="Rivera-Millot A."/>
            <person name="Nakamura A."/>
            <person name="Vischer N."/>
            <person name="VanNieuwenhze M."/>
            <person name="Brun Y."/>
            <person name="Cava F."/>
            <person name="Bulgheresi S."/>
            <person name="Veyrier F."/>
        </authorList>
    </citation>
    <scope>NUCLEOTIDE SEQUENCE</scope>
    <source>
        <strain evidence="1">17694</strain>
    </source>
</reference>
<dbReference type="Proteomes" id="UP000831534">
    <property type="component" value="Chromosome"/>
</dbReference>
<reference evidence="1" key="2">
    <citation type="submission" date="2024-09" db="EMBL/GenBank/DDBJ databases">
        <authorList>
            <person name="Veyrier F.J."/>
        </authorList>
    </citation>
    <scope>NUCLEOTIDE SEQUENCE</scope>
    <source>
        <strain evidence="1">17694</strain>
    </source>
</reference>
<dbReference type="KEGG" id="ckh:LVJ77_09875"/>
<proteinExistence type="predicted"/>
<evidence type="ECO:0000313" key="2">
    <source>
        <dbReference type="Proteomes" id="UP000831534"/>
    </source>
</evidence>
<dbReference type="EMBL" id="CP091521">
    <property type="protein sequence ID" value="UOP04557.1"/>
    <property type="molecule type" value="Genomic_DNA"/>
</dbReference>
<dbReference type="RefSeq" id="WP_027009442.1">
    <property type="nucleotide sequence ID" value="NZ_CP091521.1"/>
</dbReference>
<keyword evidence="2" id="KW-1185">Reference proteome</keyword>
<accession>A0A8T9MSH5</accession>
<sequence>MDKTTVKGKKLGNKAKFLISSIICAVLLAQCEFVRVMSSQIIIPIKEVDFPLGENRKMSYHFSSFLEKTYIINLLFEIEVPRNPETIEPSFSMKDIPLDLFIQCFKLNGKEEKLMFEKHYLSTQDRYGGNGWTPKNPKVNNGFGYAFALGGFDAATGQYRCDFSDKSSPNIKQEFINSSVSITPHISFK</sequence>
<protein>
    <recommendedName>
        <fullName evidence="3">Lipoprotein</fullName>
    </recommendedName>
</protein>
<evidence type="ECO:0008006" key="3">
    <source>
        <dbReference type="Google" id="ProtNLM"/>
    </source>
</evidence>
<name>A0A8T9MSH5_9NEIS</name>
<gene>
    <name evidence="1" type="ORF">LVJ77_09875</name>
</gene>
<evidence type="ECO:0000313" key="1">
    <source>
        <dbReference type="EMBL" id="UOP04557.1"/>
    </source>
</evidence>